<dbReference type="AlphaFoldDB" id="A0A3B1AFN0"/>
<keyword evidence="2" id="KW-0813">Transport</keyword>
<dbReference type="InterPro" id="IPR017871">
    <property type="entry name" value="ABC_transporter-like_CS"/>
</dbReference>
<evidence type="ECO:0000313" key="6">
    <source>
        <dbReference type="EMBL" id="VAW98683.1"/>
    </source>
</evidence>
<keyword evidence="6" id="KW-0378">Hydrolase</keyword>
<comment type="similarity">
    <text evidence="1">Belongs to the ABC transporter superfamily.</text>
</comment>
<dbReference type="InterPro" id="IPR017911">
    <property type="entry name" value="MacB-like_ATP-bd"/>
</dbReference>
<dbReference type="Gene3D" id="3.40.50.300">
    <property type="entry name" value="P-loop containing nucleotide triphosphate hydrolases"/>
    <property type="match status" value="1"/>
</dbReference>
<name>A0A3B1AFN0_9ZZZZ</name>
<dbReference type="EC" id="3.6.3.-" evidence="6"/>
<dbReference type="GO" id="GO:0022857">
    <property type="term" value="F:transmembrane transporter activity"/>
    <property type="evidence" value="ECO:0007669"/>
    <property type="project" value="UniProtKB-ARBA"/>
</dbReference>
<evidence type="ECO:0000256" key="2">
    <source>
        <dbReference type="ARBA" id="ARBA00022448"/>
    </source>
</evidence>
<dbReference type="CDD" id="cd03255">
    <property type="entry name" value="ABC_MJ0796_LolCDE_FtsE"/>
    <property type="match status" value="1"/>
</dbReference>
<dbReference type="PROSITE" id="PS00211">
    <property type="entry name" value="ABC_TRANSPORTER_1"/>
    <property type="match status" value="1"/>
</dbReference>
<proteinExistence type="inferred from homology"/>
<dbReference type="GO" id="GO:0016887">
    <property type="term" value="F:ATP hydrolysis activity"/>
    <property type="evidence" value="ECO:0007669"/>
    <property type="project" value="InterPro"/>
</dbReference>
<dbReference type="SUPFAM" id="SSF52540">
    <property type="entry name" value="P-loop containing nucleoside triphosphate hydrolases"/>
    <property type="match status" value="1"/>
</dbReference>
<keyword evidence="4 6" id="KW-0067">ATP-binding</keyword>
<evidence type="ECO:0000256" key="1">
    <source>
        <dbReference type="ARBA" id="ARBA00005417"/>
    </source>
</evidence>
<evidence type="ECO:0000256" key="3">
    <source>
        <dbReference type="ARBA" id="ARBA00022741"/>
    </source>
</evidence>
<dbReference type="InterPro" id="IPR003439">
    <property type="entry name" value="ABC_transporter-like_ATP-bd"/>
</dbReference>
<accession>A0A3B1AFN0</accession>
<dbReference type="PANTHER" id="PTHR42798:SF2">
    <property type="entry name" value="ABC TRANSPORTER ATP-BINDING PROTEIN MG467-RELATED"/>
    <property type="match status" value="1"/>
</dbReference>
<keyword evidence="3" id="KW-0547">Nucleotide-binding</keyword>
<dbReference type="EMBL" id="UOFR01000062">
    <property type="protein sequence ID" value="VAW98683.1"/>
    <property type="molecule type" value="Genomic_DNA"/>
</dbReference>
<reference evidence="6" key="1">
    <citation type="submission" date="2018-06" db="EMBL/GenBank/DDBJ databases">
        <authorList>
            <person name="Zhirakovskaya E."/>
        </authorList>
    </citation>
    <scope>NUCLEOTIDE SEQUENCE</scope>
</reference>
<organism evidence="6">
    <name type="scientific">hydrothermal vent metagenome</name>
    <dbReference type="NCBI Taxonomy" id="652676"/>
    <lineage>
        <taxon>unclassified sequences</taxon>
        <taxon>metagenomes</taxon>
        <taxon>ecological metagenomes</taxon>
    </lineage>
</organism>
<dbReference type="InterPro" id="IPR027417">
    <property type="entry name" value="P-loop_NTPase"/>
</dbReference>
<dbReference type="InterPro" id="IPR003593">
    <property type="entry name" value="AAA+_ATPase"/>
</dbReference>
<dbReference type="Pfam" id="PF00005">
    <property type="entry name" value="ABC_tran"/>
    <property type="match status" value="1"/>
</dbReference>
<dbReference type="PROSITE" id="PS50893">
    <property type="entry name" value="ABC_TRANSPORTER_2"/>
    <property type="match status" value="1"/>
</dbReference>
<evidence type="ECO:0000259" key="5">
    <source>
        <dbReference type="PROSITE" id="PS50893"/>
    </source>
</evidence>
<feature type="domain" description="ABC transporter" evidence="5">
    <location>
        <begin position="2"/>
        <end position="223"/>
    </location>
</feature>
<gene>
    <name evidence="6" type="ORF">MNBD_GAMMA21-2458</name>
</gene>
<dbReference type="GO" id="GO:0005524">
    <property type="term" value="F:ATP binding"/>
    <property type="evidence" value="ECO:0007669"/>
    <property type="project" value="UniProtKB-KW"/>
</dbReference>
<evidence type="ECO:0000256" key="4">
    <source>
        <dbReference type="ARBA" id="ARBA00022840"/>
    </source>
</evidence>
<dbReference type="PANTHER" id="PTHR42798">
    <property type="entry name" value="LIPOPROTEIN-RELEASING SYSTEM ATP-BINDING PROTEIN LOLD"/>
    <property type="match status" value="1"/>
</dbReference>
<dbReference type="GO" id="GO:0098796">
    <property type="term" value="C:membrane protein complex"/>
    <property type="evidence" value="ECO:0007669"/>
    <property type="project" value="UniProtKB-ARBA"/>
</dbReference>
<sequence length="223" mass="24597">MINLQGIHKSYHMGDVTVPVLNGIDLSIETGEFVAIMGPSGSGKTTLLNVIGCLDSIDAGEYSLAGEMINTLDDKSMARIRSQHIGFIFQLFNLIPRISARRNIELPMIYANVNKEDRYERTSNVLERVGLSDRARHVPTQLSGGQQQRVAIARALVNNPDLLVVDEPTGSLDSRNGKEIMQLFEKLNADGVTIVMVTHENDIAAYAKRQVHLLDGVIDQDQT</sequence>
<protein>
    <submittedName>
        <fullName evidence="6">Macrolide export ATP-binding/permease protein MacB</fullName>
        <ecNumber evidence="6">3.6.3.-</ecNumber>
    </submittedName>
</protein>
<dbReference type="FunFam" id="3.40.50.300:FF:000032">
    <property type="entry name" value="Export ABC transporter ATP-binding protein"/>
    <property type="match status" value="1"/>
</dbReference>
<dbReference type="SMART" id="SM00382">
    <property type="entry name" value="AAA"/>
    <property type="match status" value="1"/>
</dbReference>